<evidence type="ECO:0000259" key="2">
    <source>
        <dbReference type="Pfam" id="PF13577"/>
    </source>
</evidence>
<reference evidence="4" key="1">
    <citation type="journal article" date="2019" name="Int. J. Syst. Evol. Microbiol.">
        <title>The Global Catalogue of Microorganisms (GCM) 10K type strain sequencing project: providing services to taxonomists for standard genome sequencing and annotation.</title>
        <authorList>
            <consortium name="The Broad Institute Genomics Platform"/>
            <consortium name="The Broad Institute Genome Sequencing Center for Infectious Disease"/>
            <person name="Wu L."/>
            <person name="Ma J."/>
        </authorList>
    </citation>
    <scope>NUCLEOTIDE SEQUENCE [LARGE SCALE GENOMIC DNA]</scope>
    <source>
        <strain evidence="4">CCUG 62982</strain>
    </source>
</reference>
<dbReference type="SUPFAM" id="SSF54427">
    <property type="entry name" value="NTF2-like"/>
    <property type="match status" value="3"/>
</dbReference>
<evidence type="ECO:0000313" key="4">
    <source>
        <dbReference type="Proteomes" id="UP001596977"/>
    </source>
</evidence>
<proteinExistence type="predicted"/>
<dbReference type="InterPro" id="IPR037401">
    <property type="entry name" value="SnoaL-like"/>
</dbReference>
<comment type="caution">
    <text evidence="3">The sequence shown here is derived from an EMBL/GenBank/DDBJ whole genome shotgun (WGS) entry which is preliminary data.</text>
</comment>
<gene>
    <name evidence="3" type="ORF">ACFQ1E_16745</name>
</gene>
<keyword evidence="4" id="KW-1185">Reference proteome</keyword>
<dbReference type="RefSeq" id="WP_264945781.1">
    <property type="nucleotide sequence ID" value="NZ_JAPDRA010000009.1"/>
</dbReference>
<protein>
    <submittedName>
        <fullName evidence="3">Nuclear transport factor 2 family protein</fullName>
    </submittedName>
</protein>
<feature type="domain" description="SnoaL-like" evidence="2">
    <location>
        <begin position="202"/>
        <end position="326"/>
    </location>
</feature>
<evidence type="ECO:0000313" key="3">
    <source>
        <dbReference type="EMBL" id="MFD0947993.1"/>
    </source>
</evidence>
<feature type="domain" description="SnoaL-like" evidence="2">
    <location>
        <begin position="18"/>
        <end position="141"/>
    </location>
</feature>
<dbReference type="Pfam" id="PF13577">
    <property type="entry name" value="SnoaL_4"/>
    <property type="match status" value="3"/>
</dbReference>
<evidence type="ECO:0000256" key="1">
    <source>
        <dbReference type="SAM" id="MobiDB-lite"/>
    </source>
</evidence>
<dbReference type="EMBL" id="JBHTJG010000009">
    <property type="protein sequence ID" value="MFD0947993.1"/>
    <property type="molecule type" value="Genomic_DNA"/>
</dbReference>
<dbReference type="Proteomes" id="UP001596977">
    <property type="component" value="Unassembled WGS sequence"/>
</dbReference>
<organism evidence="3 4">
    <name type="scientific">Sphingomonas canadensis</name>
    <dbReference type="NCBI Taxonomy" id="1219257"/>
    <lineage>
        <taxon>Bacteria</taxon>
        <taxon>Pseudomonadati</taxon>
        <taxon>Pseudomonadota</taxon>
        <taxon>Alphaproteobacteria</taxon>
        <taxon>Sphingomonadales</taxon>
        <taxon>Sphingomonadaceae</taxon>
        <taxon>Sphingomonas</taxon>
    </lineage>
</organism>
<accession>A0ABW3H988</accession>
<dbReference type="Gene3D" id="3.10.450.50">
    <property type="match status" value="3"/>
</dbReference>
<feature type="domain" description="SnoaL-like" evidence="2">
    <location>
        <begin position="392"/>
        <end position="518"/>
    </location>
</feature>
<name>A0ABW3H988_9SPHN</name>
<feature type="region of interest" description="Disordered" evidence="1">
    <location>
        <begin position="346"/>
        <end position="365"/>
    </location>
</feature>
<dbReference type="InterPro" id="IPR032710">
    <property type="entry name" value="NTF2-like_dom_sf"/>
</dbReference>
<sequence>MPNPSHRPIDAIADQLDRIESVRAVKDLQRRWSHLLLAGRWDAAAALMAERGVFRWGEEEVRGRRATAAWLARRGGGGPGALHAELIDEPLVSLSPGGRSALGRWMGLSLLGDGRGGARIEGGIYENAYVRGRRGWRIARSHYFPQFEGSYADGWTNIGDADLPIVPYHFSPDSCGVPLPPREGPAPRARAALAEIERRAAALAAEDAVRNLQAACGYYVDRRMWDDVTDLLAADCAAEIGGVHRGRDGVRRALETMGPAGLGQGDLNDWPQFATIVRADPERGEARARGIELGMLGSMGRGRWALAVFDNRFVIEDGIWKLKELRRFPVMECDYADGWGRGAMPAPSALPEPLTGPADPPAKPVPAATRAARAAAAGLVLARAAAWDGAENVSSAYGYYLDDFRWTEMSAIFAEKGNKQSPFAGYYLGRARIDGAANAMWGASPETRPGISYHWRTQPVIHVSEDGRSANIRVRLFQPRTWKEPSRPGAFYAAAFHSGMYPNDQAVLEDGIWRLWSLTIDEPYFTSVDWRGGWAAVAPAEPGAKPRPSPLLERYPPDVPMTALGRRAGHFRGGTGDPVEWPGILPMWFHYRNPVSGRVPERHCPDCVPALVIPDASMTRHGYQLPGDGAGG</sequence>